<keyword evidence="1" id="KW-0472">Membrane</keyword>
<evidence type="ECO:0000256" key="1">
    <source>
        <dbReference type="SAM" id="Phobius"/>
    </source>
</evidence>
<dbReference type="Proteomes" id="UP000318141">
    <property type="component" value="Unassembled WGS sequence"/>
</dbReference>
<reference evidence="3 4" key="1">
    <citation type="submission" date="2019-07" db="EMBL/GenBank/DDBJ databases">
        <title>Genome sequencing of lignin-degrading bacterial isolates.</title>
        <authorList>
            <person name="Gladden J."/>
        </authorList>
    </citation>
    <scope>NUCLEOTIDE SEQUENCE [LARGE SCALE GENOMIC DNA]</scope>
    <source>
        <strain evidence="3 4">J11</strain>
    </source>
</reference>
<keyword evidence="1" id="KW-1133">Transmembrane helix</keyword>
<gene>
    <name evidence="3" type="ORF">L602_000400001250</name>
</gene>
<proteinExistence type="predicted"/>
<comment type="caution">
    <text evidence="3">The sequence shown here is derived from an EMBL/GenBank/DDBJ whole genome shotgun (WGS) entry which is preliminary data.</text>
</comment>
<organism evidence="3 4">
    <name type="scientific">Cupriavidus gilardii J11</name>
    <dbReference type="NCBI Taxonomy" id="936133"/>
    <lineage>
        <taxon>Bacteria</taxon>
        <taxon>Pseudomonadati</taxon>
        <taxon>Pseudomonadota</taxon>
        <taxon>Betaproteobacteria</taxon>
        <taxon>Burkholderiales</taxon>
        <taxon>Burkholderiaceae</taxon>
        <taxon>Cupriavidus</taxon>
    </lineage>
</organism>
<keyword evidence="4" id="KW-1185">Reference proteome</keyword>
<accession>A0A562B9E1</accession>
<evidence type="ECO:0000313" key="4">
    <source>
        <dbReference type="Proteomes" id="UP000318141"/>
    </source>
</evidence>
<feature type="transmembrane region" description="Helical" evidence="1">
    <location>
        <begin position="21"/>
        <end position="42"/>
    </location>
</feature>
<sequence>MKRGRRIGPRVRGREAGVAAIEFAMVLPLLVAVVLGIVYYGMVLALEQVLTLAAAEGARAALRYPAGAPDGSAEASRALRVAAAAQTARAALPDTLQRQLASSGGIATAAACAAPADAICVNVTLRLGAASVLPSVPFVPLPDTLTGSAVAQLAADL</sequence>
<name>A0A562B9E1_9BURK</name>
<protein>
    <submittedName>
        <fullName evidence="3">Flp pilus assembly protein TadG</fullName>
    </submittedName>
</protein>
<keyword evidence="1" id="KW-0812">Transmembrane</keyword>
<evidence type="ECO:0000313" key="3">
    <source>
        <dbReference type="EMBL" id="TWG81806.1"/>
    </source>
</evidence>
<feature type="domain" description="TadE-like" evidence="2">
    <location>
        <begin position="17"/>
        <end position="59"/>
    </location>
</feature>
<dbReference type="InterPro" id="IPR012495">
    <property type="entry name" value="TadE-like_dom"/>
</dbReference>
<dbReference type="AlphaFoldDB" id="A0A562B9E1"/>
<evidence type="ECO:0000259" key="2">
    <source>
        <dbReference type="Pfam" id="PF07811"/>
    </source>
</evidence>
<dbReference type="EMBL" id="VLJN01000034">
    <property type="protein sequence ID" value="TWG81806.1"/>
    <property type="molecule type" value="Genomic_DNA"/>
</dbReference>
<dbReference type="Pfam" id="PF07811">
    <property type="entry name" value="TadE"/>
    <property type="match status" value="1"/>
</dbReference>